<dbReference type="PANTHER" id="PTHR33204:SF18">
    <property type="entry name" value="TRANSCRIPTIONAL REGULATORY PROTEIN"/>
    <property type="match status" value="1"/>
</dbReference>
<evidence type="ECO:0000313" key="5">
    <source>
        <dbReference type="EMBL" id="TYT60680.1"/>
    </source>
</evidence>
<dbReference type="SUPFAM" id="SSF46785">
    <property type="entry name" value="Winged helix' DNA-binding domain"/>
    <property type="match status" value="1"/>
</dbReference>
<dbReference type="RefSeq" id="WP_149082816.1">
    <property type="nucleotide sequence ID" value="NZ_VTAW01000033.1"/>
</dbReference>
<dbReference type="GO" id="GO:0003677">
    <property type="term" value="F:DNA binding"/>
    <property type="evidence" value="ECO:0007669"/>
    <property type="project" value="UniProtKB-KW"/>
</dbReference>
<dbReference type="SUPFAM" id="SSF52172">
    <property type="entry name" value="CheY-like"/>
    <property type="match status" value="1"/>
</dbReference>
<protein>
    <submittedName>
        <fullName evidence="5">Helix-turn-helix transcriptional regulator</fullName>
    </submittedName>
</protein>
<dbReference type="Pfam" id="PF01638">
    <property type="entry name" value="HxlR"/>
    <property type="match status" value="1"/>
</dbReference>
<dbReference type="PROSITE" id="PS51118">
    <property type="entry name" value="HTH_HXLR"/>
    <property type="match status" value="1"/>
</dbReference>
<evidence type="ECO:0000259" key="4">
    <source>
        <dbReference type="PROSITE" id="PS51118"/>
    </source>
</evidence>
<accession>A0A5D5AMJ3</accession>
<evidence type="ECO:0000256" key="2">
    <source>
        <dbReference type="ARBA" id="ARBA00023125"/>
    </source>
</evidence>
<name>A0A5D5AMJ3_9EURY</name>
<keyword evidence="2" id="KW-0238">DNA-binding</keyword>
<feature type="domain" description="HTH hxlR-type" evidence="4">
    <location>
        <begin position="8"/>
        <end position="112"/>
    </location>
</feature>
<comment type="caution">
    <text evidence="5">The sequence shown here is derived from an EMBL/GenBank/DDBJ whole genome shotgun (WGS) entry which is preliminary data.</text>
</comment>
<organism evidence="5 6">
    <name type="scientific">Natrialba swarupiae</name>
    <dbReference type="NCBI Taxonomy" id="2448032"/>
    <lineage>
        <taxon>Archaea</taxon>
        <taxon>Methanobacteriati</taxon>
        <taxon>Methanobacteriota</taxon>
        <taxon>Stenosarchaea group</taxon>
        <taxon>Halobacteria</taxon>
        <taxon>Halobacteriales</taxon>
        <taxon>Natrialbaceae</taxon>
        <taxon>Natrialba</taxon>
    </lineage>
</organism>
<dbReference type="AlphaFoldDB" id="A0A5D5AMJ3"/>
<dbReference type="InterPro" id="IPR011006">
    <property type="entry name" value="CheY-like_superfamily"/>
</dbReference>
<keyword evidence="1" id="KW-0805">Transcription regulation</keyword>
<reference evidence="5 6" key="1">
    <citation type="submission" date="2019-08" db="EMBL/GenBank/DDBJ databases">
        <title>Archaea genome.</title>
        <authorList>
            <person name="Kajale S."/>
            <person name="Shouche Y."/>
            <person name="Deshpande N."/>
            <person name="Sharma A."/>
        </authorList>
    </citation>
    <scope>NUCLEOTIDE SEQUENCE [LARGE SCALE GENOMIC DNA]</scope>
    <source>
        <strain evidence="5 6">ESP3B_9</strain>
    </source>
</reference>
<sequence>MERPDVPVPPDNRVALEALSVLSNKWGPVVIVILLESDSLRFSELERSIPEISSNMLSKTLEALSEQGLVDRRVLSESPLSVAYELTDAGYELQPVFDSLAAWGDEHVDSVQPTVVLGDRDRRLADLYGSWLQDRFDTVTVSDQEQLRRTLAETPDVVVFDMDLWADDPATLETQCPDVTRCIALVGDRPDPSLCAWPCDDILRKPLLNDELIAAVARQVDRLGQPDAIREREAIESKLSLLESIHSAPILEADERVVRLYDRLSTLDTEAVRES</sequence>
<keyword evidence="6" id="KW-1185">Reference proteome</keyword>
<keyword evidence="3" id="KW-0804">Transcription</keyword>
<dbReference type="Proteomes" id="UP000324104">
    <property type="component" value="Unassembled WGS sequence"/>
</dbReference>
<dbReference type="EMBL" id="VTAW01000033">
    <property type="protein sequence ID" value="TYT60680.1"/>
    <property type="molecule type" value="Genomic_DNA"/>
</dbReference>
<dbReference type="InterPro" id="IPR002577">
    <property type="entry name" value="HTH_HxlR"/>
</dbReference>
<dbReference type="PANTHER" id="PTHR33204">
    <property type="entry name" value="TRANSCRIPTIONAL REGULATOR, MARR FAMILY"/>
    <property type="match status" value="1"/>
</dbReference>
<dbReference type="InterPro" id="IPR036388">
    <property type="entry name" value="WH-like_DNA-bd_sf"/>
</dbReference>
<evidence type="ECO:0000256" key="1">
    <source>
        <dbReference type="ARBA" id="ARBA00023015"/>
    </source>
</evidence>
<dbReference type="Gene3D" id="1.10.10.10">
    <property type="entry name" value="Winged helix-like DNA-binding domain superfamily/Winged helix DNA-binding domain"/>
    <property type="match status" value="1"/>
</dbReference>
<gene>
    <name evidence="5" type="ORF">FYC77_17655</name>
</gene>
<evidence type="ECO:0000313" key="6">
    <source>
        <dbReference type="Proteomes" id="UP000324104"/>
    </source>
</evidence>
<dbReference type="InterPro" id="IPR036390">
    <property type="entry name" value="WH_DNA-bd_sf"/>
</dbReference>
<proteinExistence type="predicted"/>
<evidence type="ECO:0000256" key="3">
    <source>
        <dbReference type="ARBA" id="ARBA00023163"/>
    </source>
</evidence>